<name>A0ACC2PGG3_9HYME</name>
<reference evidence="1" key="1">
    <citation type="submission" date="2023-04" db="EMBL/GenBank/DDBJ databases">
        <title>A chromosome-level genome assembly of the parasitoid wasp Eretmocerus hayati.</title>
        <authorList>
            <person name="Zhong Y."/>
            <person name="Liu S."/>
            <person name="Liu Y."/>
        </authorList>
    </citation>
    <scope>NUCLEOTIDE SEQUENCE</scope>
    <source>
        <strain evidence="1">ZJU_SS_LIU_2023</strain>
    </source>
</reference>
<dbReference type="EMBL" id="CM056741">
    <property type="protein sequence ID" value="KAJ8682394.1"/>
    <property type="molecule type" value="Genomic_DNA"/>
</dbReference>
<proteinExistence type="predicted"/>
<evidence type="ECO:0000313" key="2">
    <source>
        <dbReference type="Proteomes" id="UP001239111"/>
    </source>
</evidence>
<organism evidence="1 2">
    <name type="scientific">Eretmocerus hayati</name>
    <dbReference type="NCBI Taxonomy" id="131215"/>
    <lineage>
        <taxon>Eukaryota</taxon>
        <taxon>Metazoa</taxon>
        <taxon>Ecdysozoa</taxon>
        <taxon>Arthropoda</taxon>
        <taxon>Hexapoda</taxon>
        <taxon>Insecta</taxon>
        <taxon>Pterygota</taxon>
        <taxon>Neoptera</taxon>
        <taxon>Endopterygota</taxon>
        <taxon>Hymenoptera</taxon>
        <taxon>Apocrita</taxon>
        <taxon>Proctotrupomorpha</taxon>
        <taxon>Chalcidoidea</taxon>
        <taxon>Aphelinidae</taxon>
        <taxon>Aphelininae</taxon>
        <taxon>Eretmocerus</taxon>
    </lineage>
</organism>
<comment type="caution">
    <text evidence="1">The sequence shown here is derived from an EMBL/GenBank/DDBJ whole genome shotgun (WGS) entry which is preliminary data.</text>
</comment>
<gene>
    <name evidence="1" type="ORF">QAD02_018186</name>
</gene>
<sequence>MLSQLKLLRNVGAVRNILAANVEVAGAGSFLSPIQVREKSSGTPINTVVMFVPQQEAWVVERMGKFHRILDPGLNILIPIVDTVKYVQSLKEIAIDVPKQSAITSDNVTLNIDGVLYLKINNPYLASYGVEDPEFAIIQLAQTTMRSELGKISLDKVFQEREGLNVSIVESINKASEAWGISCLRYEIRDIRLPERVHEAMQMQVEAERKKRAAVLESEGIREADINIAEGKRQARILGSEAEKLEQINKANGEAEAMLAVATARAKGLEIVASSLGAANGPNAAALTIAEQYIHAFDKLAKTNNTVIIPKNVGDISSFVAQALTIYKHVSTTGSGSNQQIGEIPNHQQANSFEVEASDDSYEYFSDKEEAKNFKRKNRSKNSPKST</sequence>
<protein>
    <submittedName>
        <fullName evidence="1">Uncharacterized protein</fullName>
    </submittedName>
</protein>
<evidence type="ECO:0000313" key="1">
    <source>
        <dbReference type="EMBL" id="KAJ8682394.1"/>
    </source>
</evidence>
<accession>A0ACC2PGG3</accession>
<dbReference type="Proteomes" id="UP001239111">
    <property type="component" value="Chromosome 1"/>
</dbReference>
<keyword evidence="2" id="KW-1185">Reference proteome</keyword>